<organism evidence="2 3">
    <name type="scientific">Mucuna pruriens</name>
    <name type="common">Velvet bean</name>
    <name type="synonym">Dolichos pruriens</name>
    <dbReference type="NCBI Taxonomy" id="157652"/>
    <lineage>
        <taxon>Eukaryota</taxon>
        <taxon>Viridiplantae</taxon>
        <taxon>Streptophyta</taxon>
        <taxon>Embryophyta</taxon>
        <taxon>Tracheophyta</taxon>
        <taxon>Spermatophyta</taxon>
        <taxon>Magnoliopsida</taxon>
        <taxon>eudicotyledons</taxon>
        <taxon>Gunneridae</taxon>
        <taxon>Pentapetalae</taxon>
        <taxon>rosids</taxon>
        <taxon>fabids</taxon>
        <taxon>Fabales</taxon>
        <taxon>Fabaceae</taxon>
        <taxon>Papilionoideae</taxon>
        <taxon>50 kb inversion clade</taxon>
        <taxon>NPAAA clade</taxon>
        <taxon>indigoferoid/millettioid clade</taxon>
        <taxon>Phaseoleae</taxon>
        <taxon>Mucuna</taxon>
    </lineage>
</organism>
<dbReference type="EMBL" id="QJKJ01003825">
    <property type="protein sequence ID" value="RDX96749.1"/>
    <property type="molecule type" value="Genomic_DNA"/>
</dbReference>
<gene>
    <name evidence="2" type="primary">HPAT3</name>
    <name evidence="2" type="ORF">CR513_20555</name>
</gene>
<dbReference type="InterPro" id="IPR056508">
    <property type="entry name" value="HPAT-like"/>
</dbReference>
<dbReference type="GO" id="GO:0016740">
    <property type="term" value="F:transferase activity"/>
    <property type="evidence" value="ECO:0007669"/>
    <property type="project" value="UniProtKB-KW"/>
</dbReference>
<evidence type="ECO:0000259" key="1">
    <source>
        <dbReference type="Pfam" id="PF23452"/>
    </source>
</evidence>
<sequence>MYYWYKKIKDVARLDMGKFTRILHSGRPVQLMDEIPTFVVGPLPKGLDRFLYRFEFPSVPMGSGSDLVPGPAAGVLPSGDIGGDISRDIGRDIGGDIGRDPAFPGGLSILKVKLGCGYEVGVRLLLK</sequence>
<feature type="domain" description="Hydroxyproline O-arabinosyltransferase-like" evidence="1">
    <location>
        <begin position="1"/>
        <end position="48"/>
    </location>
</feature>
<evidence type="ECO:0000313" key="3">
    <source>
        <dbReference type="Proteomes" id="UP000257109"/>
    </source>
</evidence>
<name>A0A371H1S9_MUCPR</name>
<feature type="non-terminal residue" evidence="2">
    <location>
        <position position="127"/>
    </location>
</feature>
<dbReference type="Proteomes" id="UP000257109">
    <property type="component" value="Unassembled WGS sequence"/>
</dbReference>
<comment type="caution">
    <text evidence="2">The sequence shown here is derived from an EMBL/GenBank/DDBJ whole genome shotgun (WGS) entry which is preliminary data.</text>
</comment>
<dbReference type="Pfam" id="PF23452">
    <property type="entry name" value="HPAT"/>
    <property type="match status" value="1"/>
</dbReference>
<proteinExistence type="predicted"/>
<dbReference type="AlphaFoldDB" id="A0A371H1S9"/>
<dbReference type="STRING" id="157652.A0A371H1S9"/>
<evidence type="ECO:0000313" key="2">
    <source>
        <dbReference type="EMBL" id="RDX96749.1"/>
    </source>
</evidence>
<reference evidence="2" key="1">
    <citation type="submission" date="2018-05" db="EMBL/GenBank/DDBJ databases">
        <title>Draft genome of Mucuna pruriens seed.</title>
        <authorList>
            <person name="Nnadi N.E."/>
            <person name="Vos R."/>
            <person name="Hasami M.H."/>
            <person name="Devisetty U.K."/>
            <person name="Aguiy J.C."/>
        </authorList>
    </citation>
    <scope>NUCLEOTIDE SEQUENCE [LARGE SCALE GENOMIC DNA]</scope>
    <source>
        <strain evidence="2">JCA_2017</strain>
    </source>
</reference>
<dbReference type="OrthoDB" id="1695248at2759"/>
<protein>
    <submittedName>
        <fullName evidence="2">Hydroxyproline O-arabinosyltransferase 3</fullName>
    </submittedName>
</protein>
<keyword evidence="3" id="KW-1185">Reference proteome</keyword>
<accession>A0A371H1S9</accession>